<evidence type="ECO:0000313" key="1">
    <source>
        <dbReference type="EMBL" id="MFD1788453.1"/>
    </source>
</evidence>
<evidence type="ECO:0000313" key="2">
    <source>
        <dbReference type="Proteomes" id="UP001597283"/>
    </source>
</evidence>
<name>A0ABW4NFF2_9SPHN</name>
<keyword evidence="2" id="KW-1185">Reference proteome</keyword>
<comment type="caution">
    <text evidence="1">The sequence shown here is derived from an EMBL/GenBank/DDBJ whole genome shotgun (WGS) entry which is preliminary data.</text>
</comment>
<protein>
    <recommendedName>
        <fullName evidence="3">Transcriptional regulator</fullName>
    </recommendedName>
</protein>
<dbReference type="RefSeq" id="WP_380940831.1">
    <property type="nucleotide sequence ID" value="NZ_JBHUFC010000003.1"/>
</dbReference>
<dbReference type="Proteomes" id="UP001597283">
    <property type="component" value="Unassembled WGS sequence"/>
</dbReference>
<proteinExistence type="predicted"/>
<reference evidence="2" key="1">
    <citation type="journal article" date="2019" name="Int. J. Syst. Evol. Microbiol.">
        <title>The Global Catalogue of Microorganisms (GCM) 10K type strain sequencing project: providing services to taxonomists for standard genome sequencing and annotation.</title>
        <authorList>
            <consortium name="The Broad Institute Genomics Platform"/>
            <consortium name="The Broad Institute Genome Sequencing Center for Infectious Disease"/>
            <person name="Wu L."/>
            <person name="Ma J."/>
        </authorList>
    </citation>
    <scope>NUCLEOTIDE SEQUENCE [LARGE SCALE GENOMIC DNA]</scope>
    <source>
        <strain evidence="2">Q85</strain>
    </source>
</reference>
<gene>
    <name evidence="1" type="ORF">ACFSC3_12805</name>
</gene>
<evidence type="ECO:0008006" key="3">
    <source>
        <dbReference type="Google" id="ProtNLM"/>
    </source>
</evidence>
<dbReference type="EMBL" id="JBHUFC010000003">
    <property type="protein sequence ID" value="MFD1788453.1"/>
    <property type="molecule type" value="Genomic_DNA"/>
</dbReference>
<accession>A0ABW4NFF2</accession>
<sequence length="154" mass="17132">MERPNAISALKDKRGEIAGRVDALQDQLRQALIDLDHVDCTILLFDPDAELDEIKAKPMPPRHHAFKGQVTRAILDMLRKSGSPMDGASITKRLMEERELNLADKKLIKTIQKRVGAALRNMRDRGMVQSEAPAKGGFLLWSLKGVNALGPRTI</sequence>
<organism evidence="1 2">
    <name type="scientific">Sphingomonas floccifaciens</name>
    <dbReference type="NCBI Taxonomy" id="1844115"/>
    <lineage>
        <taxon>Bacteria</taxon>
        <taxon>Pseudomonadati</taxon>
        <taxon>Pseudomonadota</taxon>
        <taxon>Alphaproteobacteria</taxon>
        <taxon>Sphingomonadales</taxon>
        <taxon>Sphingomonadaceae</taxon>
        <taxon>Sphingomonas</taxon>
    </lineage>
</organism>